<dbReference type="CDD" id="cd01392">
    <property type="entry name" value="HTH_LacI"/>
    <property type="match status" value="1"/>
</dbReference>
<dbReference type="InterPro" id="IPR028082">
    <property type="entry name" value="Peripla_BP_I"/>
</dbReference>
<dbReference type="PANTHER" id="PTHR30146:SF153">
    <property type="entry name" value="LACTOSE OPERON REPRESSOR"/>
    <property type="match status" value="1"/>
</dbReference>
<evidence type="ECO:0000313" key="7">
    <source>
        <dbReference type="Proteomes" id="UP001139485"/>
    </source>
</evidence>
<feature type="domain" description="HTH lacI-type" evidence="5">
    <location>
        <begin position="23"/>
        <end position="77"/>
    </location>
</feature>
<evidence type="ECO:0000256" key="1">
    <source>
        <dbReference type="ARBA" id="ARBA00023015"/>
    </source>
</evidence>
<gene>
    <name evidence="6" type="ORF">M8330_14025</name>
</gene>
<dbReference type="Pfam" id="PF13377">
    <property type="entry name" value="Peripla_BP_3"/>
    <property type="match status" value="1"/>
</dbReference>
<dbReference type="CDD" id="cd06267">
    <property type="entry name" value="PBP1_LacI_sugar_binding-like"/>
    <property type="match status" value="1"/>
</dbReference>
<dbReference type="SUPFAM" id="SSF53822">
    <property type="entry name" value="Periplasmic binding protein-like I"/>
    <property type="match status" value="1"/>
</dbReference>
<sequence length="357" mass="37135">MTGPEAAADEPSPPARTAGGKPPTMAEIAAHLGVSRQLVSAAMRGAPGASKENRERVRQAALELGFVPNLAARELRASKGRQVGVVFNPAHSTEADIIEGVYAEARERGLGVVLSAVTEHRSPRDAFRELIAHRCVAVAVIGSDLPRADLAELAGQVPVPVVGVGYGRRDAAFSVVRSAGDTGIALTVEHLVGLGHTEIAYLDAAGPAPAAIRLAGYRRAVKKHGLVEDVLGDLTHLGLPTYPEEVGSSVARQLLARSSLPTAVVGSNDHAAAALVWALSRRGVRVPEDVSVTGYDDSPLARVSANDLTTVNQRPQDMGRAVVRSSLAAIESPTAPPEPVVVDVELVVRSSTAAPRA</sequence>
<dbReference type="Pfam" id="PF00356">
    <property type="entry name" value="LacI"/>
    <property type="match status" value="1"/>
</dbReference>
<dbReference type="GO" id="GO:0000976">
    <property type="term" value="F:transcription cis-regulatory region binding"/>
    <property type="evidence" value="ECO:0007669"/>
    <property type="project" value="TreeGrafter"/>
</dbReference>
<dbReference type="PROSITE" id="PS50932">
    <property type="entry name" value="HTH_LACI_2"/>
    <property type="match status" value="1"/>
</dbReference>
<dbReference type="InterPro" id="IPR010982">
    <property type="entry name" value="Lambda_DNA-bd_dom_sf"/>
</dbReference>
<organism evidence="6 7">
    <name type="scientific">Nocardioides bruguierae</name>
    <dbReference type="NCBI Taxonomy" id="2945102"/>
    <lineage>
        <taxon>Bacteria</taxon>
        <taxon>Bacillati</taxon>
        <taxon>Actinomycetota</taxon>
        <taxon>Actinomycetes</taxon>
        <taxon>Propionibacteriales</taxon>
        <taxon>Nocardioidaceae</taxon>
        <taxon>Nocardioides</taxon>
    </lineage>
</organism>
<reference evidence="6" key="1">
    <citation type="submission" date="2022-05" db="EMBL/GenBank/DDBJ databases">
        <authorList>
            <person name="Tuo L."/>
        </authorList>
    </citation>
    <scope>NUCLEOTIDE SEQUENCE</scope>
    <source>
        <strain evidence="6">BSK12Z-4</strain>
    </source>
</reference>
<keyword evidence="2" id="KW-0238">DNA-binding</keyword>
<feature type="region of interest" description="Disordered" evidence="4">
    <location>
        <begin position="1"/>
        <end position="24"/>
    </location>
</feature>
<keyword evidence="3" id="KW-0804">Transcription</keyword>
<keyword evidence="7" id="KW-1185">Reference proteome</keyword>
<dbReference type="InterPro" id="IPR000843">
    <property type="entry name" value="HTH_LacI"/>
</dbReference>
<proteinExistence type="predicted"/>
<keyword evidence="1" id="KW-0805">Transcription regulation</keyword>
<dbReference type="Proteomes" id="UP001139485">
    <property type="component" value="Unassembled WGS sequence"/>
</dbReference>
<dbReference type="RefSeq" id="WP_250827837.1">
    <property type="nucleotide sequence ID" value="NZ_JAMOIL010000017.1"/>
</dbReference>
<evidence type="ECO:0000313" key="6">
    <source>
        <dbReference type="EMBL" id="MCM0621408.1"/>
    </source>
</evidence>
<dbReference type="InterPro" id="IPR046335">
    <property type="entry name" value="LacI/GalR-like_sensor"/>
</dbReference>
<feature type="compositionally biased region" description="Low complexity" evidence="4">
    <location>
        <begin position="1"/>
        <end position="10"/>
    </location>
</feature>
<dbReference type="Gene3D" id="1.10.260.40">
    <property type="entry name" value="lambda repressor-like DNA-binding domains"/>
    <property type="match status" value="1"/>
</dbReference>
<evidence type="ECO:0000256" key="4">
    <source>
        <dbReference type="SAM" id="MobiDB-lite"/>
    </source>
</evidence>
<evidence type="ECO:0000259" key="5">
    <source>
        <dbReference type="PROSITE" id="PS50932"/>
    </source>
</evidence>
<evidence type="ECO:0000256" key="2">
    <source>
        <dbReference type="ARBA" id="ARBA00023125"/>
    </source>
</evidence>
<dbReference type="AlphaFoldDB" id="A0A9X2D8T7"/>
<evidence type="ECO:0000256" key="3">
    <source>
        <dbReference type="ARBA" id="ARBA00023163"/>
    </source>
</evidence>
<protein>
    <submittedName>
        <fullName evidence="6">LacI family transcriptional regulator</fullName>
    </submittedName>
</protein>
<dbReference type="SUPFAM" id="SSF47413">
    <property type="entry name" value="lambda repressor-like DNA-binding domains"/>
    <property type="match status" value="1"/>
</dbReference>
<dbReference type="Gene3D" id="3.40.50.2300">
    <property type="match status" value="2"/>
</dbReference>
<dbReference type="SMART" id="SM00354">
    <property type="entry name" value="HTH_LACI"/>
    <property type="match status" value="1"/>
</dbReference>
<comment type="caution">
    <text evidence="6">The sequence shown here is derived from an EMBL/GenBank/DDBJ whole genome shotgun (WGS) entry which is preliminary data.</text>
</comment>
<name>A0A9X2D8T7_9ACTN</name>
<accession>A0A9X2D8T7</accession>
<dbReference type="PANTHER" id="PTHR30146">
    <property type="entry name" value="LACI-RELATED TRANSCRIPTIONAL REPRESSOR"/>
    <property type="match status" value="1"/>
</dbReference>
<dbReference type="GO" id="GO:0003700">
    <property type="term" value="F:DNA-binding transcription factor activity"/>
    <property type="evidence" value="ECO:0007669"/>
    <property type="project" value="TreeGrafter"/>
</dbReference>
<dbReference type="EMBL" id="JAMOIL010000017">
    <property type="protein sequence ID" value="MCM0621408.1"/>
    <property type="molecule type" value="Genomic_DNA"/>
</dbReference>